<evidence type="ECO:0000259" key="1">
    <source>
        <dbReference type="Pfam" id="PF00122"/>
    </source>
</evidence>
<dbReference type="Gene3D" id="2.70.150.10">
    <property type="entry name" value="Calcium-transporting ATPase, cytoplasmic transduction domain A"/>
    <property type="match status" value="1"/>
</dbReference>
<evidence type="ECO:0000259" key="2">
    <source>
        <dbReference type="Pfam" id="PF16209"/>
    </source>
</evidence>
<dbReference type="SUPFAM" id="SSF81653">
    <property type="entry name" value="Calcium ATPase, transduction domain A"/>
    <property type="match status" value="1"/>
</dbReference>
<feature type="domain" description="P-type ATPase N-terminal" evidence="2">
    <location>
        <begin position="25"/>
        <end position="94"/>
    </location>
</feature>
<dbReference type="InterPro" id="IPR008250">
    <property type="entry name" value="ATPase_P-typ_transduc_dom_A_sf"/>
</dbReference>
<dbReference type="EMBL" id="CAIIXF020000004">
    <property type="protein sequence ID" value="CAH1780607.1"/>
    <property type="molecule type" value="Genomic_DNA"/>
</dbReference>
<accession>A0A8J1U998</accession>
<dbReference type="GO" id="GO:0016887">
    <property type="term" value="F:ATP hydrolysis activity"/>
    <property type="evidence" value="ECO:0007669"/>
    <property type="project" value="InterPro"/>
</dbReference>
<dbReference type="GO" id="GO:0045332">
    <property type="term" value="P:phospholipid translocation"/>
    <property type="evidence" value="ECO:0007669"/>
    <property type="project" value="TreeGrafter"/>
</dbReference>
<dbReference type="NCBIfam" id="TIGR01494">
    <property type="entry name" value="ATPase_P-type"/>
    <property type="match status" value="1"/>
</dbReference>
<reference evidence="3" key="1">
    <citation type="submission" date="2022-03" db="EMBL/GenBank/DDBJ databases">
        <authorList>
            <person name="Martin C."/>
        </authorList>
    </citation>
    <scope>NUCLEOTIDE SEQUENCE</scope>
</reference>
<dbReference type="InterPro" id="IPR023298">
    <property type="entry name" value="ATPase_P-typ_TM_dom_sf"/>
</dbReference>
<evidence type="ECO:0000313" key="4">
    <source>
        <dbReference type="Proteomes" id="UP000749559"/>
    </source>
</evidence>
<organism evidence="3 4">
    <name type="scientific">Owenia fusiformis</name>
    <name type="common">Polychaete worm</name>
    <dbReference type="NCBI Taxonomy" id="6347"/>
    <lineage>
        <taxon>Eukaryota</taxon>
        <taxon>Metazoa</taxon>
        <taxon>Spiralia</taxon>
        <taxon>Lophotrochozoa</taxon>
        <taxon>Annelida</taxon>
        <taxon>Polychaeta</taxon>
        <taxon>Sedentaria</taxon>
        <taxon>Canalipalpata</taxon>
        <taxon>Sabellida</taxon>
        <taxon>Oweniida</taxon>
        <taxon>Oweniidae</taxon>
        <taxon>Owenia</taxon>
    </lineage>
</organism>
<gene>
    <name evidence="3" type="ORF">OFUS_LOCUS7279</name>
</gene>
<dbReference type="SUPFAM" id="SSF81665">
    <property type="entry name" value="Calcium ATPase, transmembrane domain M"/>
    <property type="match status" value="1"/>
</dbReference>
<keyword evidence="4" id="KW-1185">Reference proteome</keyword>
<dbReference type="GO" id="GO:0140326">
    <property type="term" value="F:ATPase-coupled intramembrane lipid transporter activity"/>
    <property type="evidence" value="ECO:0007669"/>
    <property type="project" value="TreeGrafter"/>
</dbReference>
<dbReference type="GO" id="GO:0005524">
    <property type="term" value="F:ATP binding"/>
    <property type="evidence" value="ECO:0007669"/>
    <property type="project" value="InterPro"/>
</dbReference>
<evidence type="ECO:0008006" key="5">
    <source>
        <dbReference type="Google" id="ProtNLM"/>
    </source>
</evidence>
<dbReference type="PANTHER" id="PTHR24092:SF175">
    <property type="entry name" value="PHOSPHOLIPID-TRANSPORTING ATPASE"/>
    <property type="match status" value="1"/>
</dbReference>
<sequence length="200" mass="23023">MGNIIQIIAKYINCCKKVRPPNRSVYINNKHPPGEVYVAEKFPNNRITTSKYTAWNFLFLNLFEQFQRVANFYFLCIAFIEVVIDSPVSPVTSIVPLVFVITVTAIKQGYEDWLRHQADNEVNNRACWVVRNGELREIKSHEIVVGDVLRVQMNHPLPCDLVMMSSHDPDGECYITTANLDGETNLKTFYCVPETRHLQT</sequence>
<dbReference type="GO" id="GO:0005783">
    <property type="term" value="C:endoplasmic reticulum"/>
    <property type="evidence" value="ECO:0007669"/>
    <property type="project" value="TreeGrafter"/>
</dbReference>
<evidence type="ECO:0000313" key="3">
    <source>
        <dbReference type="EMBL" id="CAH1780607.1"/>
    </source>
</evidence>
<dbReference type="Pfam" id="PF16209">
    <property type="entry name" value="PhoLip_ATPase_N"/>
    <property type="match status" value="1"/>
</dbReference>
<feature type="domain" description="P-type ATPase A" evidence="1">
    <location>
        <begin position="123"/>
        <end position="184"/>
    </location>
</feature>
<dbReference type="InterPro" id="IPR059000">
    <property type="entry name" value="ATPase_P-type_domA"/>
</dbReference>
<name>A0A8J1U998_OWEFU</name>
<proteinExistence type="predicted"/>
<protein>
    <recommendedName>
        <fullName evidence="5">P-type phospholipid transporter</fullName>
    </recommendedName>
</protein>
<dbReference type="Pfam" id="PF00122">
    <property type="entry name" value="E1-E2_ATPase"/>
    <property type="match status" value="1"/>
</dbReference>
<dbReference type="OrthoDB" id="377733at2759"/>
<dbReference type="PANTHER" id="PTHR24092">
    <property type="entry name" value="PROBABLE PHOSPHOLIPID-TRANSPORTING ATPASE"/>
    <property type="match status" value="1"/>
</dbReference>
<dbReference type="InterPro" id="IPR001757">
    <property type="entry name" value="P_typ_ATPase"/>
</dbReference>
<dbReference type="InterPro" id="IPR032631">
    <property type="entry name" value="P-type_ATPase_N"/>
</dbReference>
<dbReference type="GO" id="GO:0005886">
    <property type="term" value="C:plasma membrane"/>
    <property type="evidence" value="ECO:0007669"/>
    <property type="project" value="TreeGrafter"/>
</dbReference>
<comment type="caution">
    <text evidence="3">The sequence shown here is derived from an EMBL/GenBank/DDBJ whole genome shotgun (WGS) entry which is preliminary data.</text>
</comment>
<feature type="non-terminal residue" evidence="3">
    <location>
        <position position="1"/>
    </location>
</feature>
<dbReference type="AlphaFoldDB" id="A0A8J1U998"/>
<dbReference type="Proteomes" id="UP000749559">
    <property type="component" value="Unassembled WGS sequence"/>
</dbReference>